<dbReference type="EMBL" id="LAZR01046508">
    <property type="protein sequence ID" value="KKK96391.1"/>
    <property type="molecule type" value="Genomic_DNA"/>
</dbReference>
<evidence type="ECO:0000313" key="1">
    <source>
        <dbReference type="EMBL" id="KKK96391.1"/>
    </source>
</evidence>
<reference evidence="1" key="1">
    <citation type="journal article" date="2015" name="Nature">
        <title>Complex archaea that bridge the gap between prokaryotes and eukaryotes.</title>
        <authorList>
            <person name="Spang A."/>
            <person name="Saw J.H."/>
            <person name="Jorgensen S.L."/>
            <person name="Zaremba-Niedzwiedzka K."/>
            <person name="Martijn J."/>
            <person name="Lind A.E."/>
            <person name="van Eijk R."/>
            <person name="Schleper C."/>
            <person name="Guy L."/>
            <person name="Ettema T.J."/>
        </authorList>
    </citation>
    <scope>NUCLEOTIDE SEQUENCE</scope>
</reference>
<comment type="caution">
    <text evidence="1">The sequence shown here is derived from an EMBL/GenBank/DDBJ whole genome shotgun (WGS) entry which is preliminary data.</text>
</comment>
<dbReference type="AlphaFoldDB" id="A0A0F9CIA8"/>
<accession>A0A0F9CIA8</accession>
<name>A0A0F9CIA8_9ZZZZ</name>
<sequence length="61" mass="6929">MASKAELVDALRQMQEALNECLIEWISKKRGANWQIINDATFNAARLIAQEEPNHDTTKDS</sequence>
<organism evidence="1">
    <name type="scientific">marine sediment metagenome</name>
    <dbReference type="NCBI Taxonomy" id="412755"/>
    <lineage>
        <taxon>unclassified sequences</taxon>
        <taxon>metagenomes</taxon>
        <taxon>ecological metagenomes</taxon>
    </lineage>
</organism>
<proteinExistence type="predicted"/>
<gene>
    <name evidence="1" type="ORF">LCGC14_2663200</name>
</gene>
<protein>
    <submittedName>
        <fullName evidence="1">Uncharacterized protein</fullName>
    </submittedName>
</protein>